<keyword evidence="2" id="KW-1185">Reference proteome</keyword>
<sequence length="82" mass="9162">MKKKSRLDNVATLTIVKVGRAFRDELSPKGSYVIAESPLQYGTSKQSCNDSYAEIRTKERPLNDFCPEQTGNWLPADEAALL</sequence>
<reference evidence="1" key="1">
    <citation type="journal article" date="2020" name="G3 (Bethesda)">
        <title>High-Quality Assemblies for Three Invasive Social Wasps from the &lt;i&gt;Vespula&lt;/i&gt; Genus.</title>
        <authorList>
            <person name="Harrop T.W.R."/>
            <person name="Guhlin J."/>
            <person name="McLaughlin G.M."/>
            <person name="Permina E."/>
            <person name="Stockwell P."/>
            <person name="Gilligan J."/>
            <person name="Le Lec M.F."/>
            <person name="Gruber M.A.M."/>
            <person name="Quinn O."/>
            <person name="Lovegrove M."/>
            <person name="Duncan E.J."/>
            <person name="Remnant E.J."/>
            <person name="Van Eeckhoven J."/>
            <person name="Graham B."/>
            <person name="Knapp R.A."/>
            <person name="Langford K.W."/>
            <person name="Kronenberg Z."/>
            <person name="Press M.O."/>
            <person name="Eacker S.M."/>
            <person name="Wilson-Rankin E.E."/>
            <person name="Purcell J."/>
            <person name="Lester P.J."/>
            <person name="Dearden P.K."/>
        </authorList>
    </citation>
    <scope>NUCLEOTIDE SEQUENCE</scope>
    <source>
        <strain evidence="1">Marl-1</strain>
    </source>
</reference>
<comment type="caution">
    <text evidence="1">The sequence shown here is derived from an EMBL/GenBank/DDBJ whole genome shotgun (WGS) entry which is preliminary data.</text>
</comment>
<dbReference type="Proteomes" id="UP000614350">
    <property type="component" value="Unassembled WGS sequence"/>
</dbReference>
<evidence type="ECO:0000313" key="1">
    <source>
        <dbReference type="EMBL" id="KAF7394499.1"/>
    </source>
</evidence>
<name>A0A834JX22_VESVU</name>
<evidence type="ECO:0000313" key="2">
    <source>
        <dbReference type="Proteomes" id="UP000614350"/>
    </source>
</evidence>
<gene>
    <name evidence="1" type="ORF">HZH66_007673</name>
</gene>
<dbReference type="AlphaFoldDB" id="A0A834JX22"/>
<protein>
    <submittedName>
        <fullName evidence="1">Uncharacterized protein</fullName>
    </submittedName>
</protein>
<organism evidence="1 2">
    <name type="scientific">Vespula vulgaris</name>
    <name type="common">Yellow jacket</name>
    <name type="synonym">Wasp</name>
    <dbReference type="NCBI Taxonomy" id="7454"/>
    <lineage>
        <taxon>Eukaryota</taxon>
        <taxon>Metazoa</taxon>
        <taxon>Ecdysozoa</taxon>
        <taxon>Arthropoda</taxon>
        <taxon>Hexapoda</taxon>
        <taxon>Insecta</taxon>
        <taxon>Pterygota</taxon>
        <taxon>Neoptera</taxon>
        <taxon>Endopterygota</taxon>
        <taxon>Hymenoptera</taxon>
        <taxon>Apocrita</taxon>
        <taxon>Aculeata</taxon>
        <taxon>Vespoidea</taxon>
        <taxon>Vespidae</taxon>
        <taxon>Vespinae</taxon>
        <taxon>Vespula</taxon>
    </lineage>
</organism>
<accession>A0A834JX22</accession>
<dbReference type="EMBL" id="JACSEA010000008">
    <property type="protein sequence ID" value="KAF7394499.1"/>
    <property type="molecule type" value="Genomic_DNA"/>
</dbReference>
<proteinExistence type="predicted"/>